<dbReference type="Proteomes" id="UP000659047">
    <property type="component" value="Unassembled WGS sequence"/>
</dbReference>
<sequence>MVTQDTYPKSHYEEVHVVGNRFPGRRISWSAVFAGVIISIVIYALLELLGVAVGASTVDPLKEQNPVDGLGMGAAIWTCISMMISAAAGGYLTGRLSPREGALHGLLMFGVNTIIFLMLMTMLANSVVSGTMNVVGAGLRTVGASVGAVMPHATQAVKEQMDENGINLDDLKNELTTTLRQTGKPELQPERLEQRAENEVDNAQQQAAAAGDRSQTADQDITGFINGLISRNQDTFQAADREALKNIIKARTGQTDAQAEQTVNDAEKTYQAAREKYNELKKQAEQTAREAGEKAAAATAKMAWFSFFLLIIEAILATVMGKVGRRSQPLPAVTMERTDRL</sequence>
<protein>
    <recommendedName>
        <fullName evidence="6">PhnA-like protein</fullName>
    </recommendedName>
</protein>
<evidence type="ECO:0000256" key="1">
    <source>
        <dbReference type="SAM" id="Coils"/>
    </source>
</evidence>
<keyword evidence="5" id="KW-1185">Reference proteome</keyword>
<feature type="transmembrane region" description="Helical" evidence="3">
    <location>
        <begin position="106"/>
        <end position="124"/>
    </location>
</feature>
<evidence type="ECO:0008006" key="6">
    <source>
        <dbReference type="Google" id="ProtNLM"/>
    </source>
</evidence>
<proteinExistence type="predicted"/>
<evidence type="ECO:0000256" key="2">
    <source>
        <dbReference type="SAM" id="MobiDB-lite"/>
    </source>
</evidence>
<dbReference type="EMBL" id="JAEPBH010000051">
    <property type="protein sequence ID" value="MBK4716735.1"/>
    <property type="molecule type" value="Genomic_DNA"/>
</dbReference>
<keyword evidence="3" id="KW-0472">Membrane</keyword>
<comment type="caution">
    <text evidence="4">The sequence shown here is derived from an EMBL/GenBank/DDBJ whole genome shotgun (WGS) entry which is preliminary data.</text>
</comment>
<dbReference type="AlphaFoldDB" id="A0A8K0V801"/>
<dbReference type="RefSeq" id="WP_238714974.1">
    <property type="nucleotide sequence ID" value="NZ_JAEPBH010000051.1"/>
</dbReference>
<feature type="compositionally biased region" description="Basic and acidic residues" evidence="2">
    <location>
        <begin position="187"/>
        <end position="198"/>
    </location>
</feature>
<gene>
    <name evidence="4" type="ORF">JJB97_15640</name>
</gene>
<evidence type="ECO:0000256" key="3">
    <source>
        <dbReference type="SAM" id="Phobius"/>
    </source>
</evidence>
<keyword evidence="3" id="KW-1133">Transmembrane helix</keyword>
<reference evidence="4" key="1">
    <citation type="submission" date="2021-01" db="EMBL/GenBank/DDBJ databases">
        <title>Intestinitalea alba gen. nov., sp. nov., a novel genus of the family Enterobacteriaceae, isolated from the gut of the plastic-eating mealworm Tenebrio molitor L.</title>
        <authorList>
            <person name="Yang Y."/>
        </authorList>
    </citation>
    <scope>NUCLEOTIDE SEQUENCE</scope>
    <source>
        <strain evidence="4">BIT-L3</strain>
    </source>
</reference>
<feature type="transmembrane region" description="Helical" evidence="3">
    <location>
        <begin position="74"/>
        <end position="94"/>
    </location>
</feature>
<dbReference type="InterPro" id="IPR036259">
    <property type="entry name" value="MFS_trans_sf"/>
</dbReference>
<feature type="transmembrane region" description="Helical" evidence="3">
    <location>
        <begin position="31"/>
        <end position="54"/>
    </location>
</feature>
<feature type="coiled-coil region" evidence="1">
    <location>
        <begin position="256"/>
        <end position="301"/>
    </location>
</feature>
<keyword evidence="1" id="KW-0175">Coiled coil</keyword>
<keyword evidence="3" id="KW-0812">Transmembrane</keyword>
<dbReference type="SUPFAM" id="SSF103473">
    <property type="entry name" value="MFS general substrate transporter"/>
    <property type="match status" value="1"/>
</dbReference>
<evidence type="ECO:0000313" key="4">
    <source>
        <dbReference type="EMBL" id="MBK4716735.1"/>
    </source>
</evidence>
<organism evidence="4 5">
    <name type="scientific">Tenebrionibacter intestinalis</name>
    <dbReference type="NCBI Taxonomy" id="2799638"/>
    <lineage>
        <taxon>Bacteria</taxon>
        <taxon>Pseudomonadati</taxon>
        <taxon>Pseudomonadota</taxon>
        <taxon>Gammaproteobacteria</taxon>
        <taxon>Enterobacterales</taxon>
        <taxon>Enterobacteriaceae</taxon>
        <taxon>Tenebrionibacter/Tenebrionicola group</taxon>
        <taxon>Tenebrionibacter</taxon>
    </lineage>
</organism>
<feature type="transmembrane region" description="Helical" evidence="3">
    <location>
        <begin position="302"/>
        <end position="321"/>
    </location>
</feature>
<name>A0A8K0V801_9ENTR</name>
<evidence type="ECO:0000313" key="5">
    <source>
        <dbReference type="Proteomes" id="UP000659047"/>
    </source>
</evidence>
<accession>A0A8K0V801</accession>
<feature type="region of interest" description="Disordered" evidence="2">
    <location>
        <begin position="180"/>
        <end position="216"/>
    </location>
</feature>